<evidence type="ECO:0000313" key="4">
    <source>
        <dbReference type="Proteomes" id="UP001519460"/>
    </source>
</evidence>
<reference evidence="3 4" key="1">
    <citation type="journal article" date="2023" name="Sci. Data">
        <title>Genome assembly of the Korean intertidal mud-creeper Batillaria attramentaria.</title>
        <authorList>
            <person name="Patra A.K."/>
            <person name="Ho P.T."/>
            <person name="Jun S."/>
            <person name="Lee S.J."/>
            <person name="Kim Y."/>
            <person name="Won Y.J."/>
        </authorList>
    </citation>
    <scope>NUCLEOTIDE SEQUENCE [LARGE SCALE GENOMIC DNA]</scope>
    <source>
        <strain evidence="3">Wonlab-2016</strain>
    </source>
</reference>
<feature type="region of interest" description="Disordered" evidence="1">
    <location>
        <begin position="130"/>
        <end position="158"/>
    </location>
</feature>
<comment type="caution">
    <text evidence="3">The sequence shown here is derived from an EMBL/GenBank/DDBJ whole genome shotgun (WGS) entry which is preliminary data.</text>
</comment>
<proteinExistence type="predicted"/>
<gene>
    <name evidence="3" type="ORF">BaRGS_00016102</name>
</gene>
<dbReference type="AlphaFoldDB" id="A0ABD0KZE9"/>
<feature type="transmembrane region" description="Helical" evidence="2">
    <location>
        <begin position="468"/>
        <end position="486"/>
    </location>
</feature>
<name>A0ABD0KZE9_9CAEN</name>
<dbReference type="Proteomes" id="UP001519460">
    <property type="component" value="Unassembled WGS sequence"/>
</dbReference>
<feature type="transmembrane region" description="Helical" evidence="2">
    <location>
        <begin position="294"/>
        <end position="313"/>
    </location>
</feature>
<feature type="transmembrane region" description="Helical" evidence="2">
    <location>
        <begin position="328"/>
        <end position="352"/>
    </location>
</feature>
<evidence type="ECO:0000313" key="3">
    <source>
        <dbReference type="EMBL" id="KAK7492623.1"/>
    </source>
</evidence>
<evidence type="ECO:0000256" key="1">
    <source>
        <dbReference type="SAM" id="MobiDB-lite"/>
    </source>
</evidence>
<feature type="compositionally biased region" description="Basic and acidic residues" evidence="1">
    <location>
        <begin position="149"/>
        <end position="158"/>
    </location>
</feature>
<feature type="compositionally biased region" description="Polar residues" evidence="1">
    <location>
        <begin position="499"/>
        <end position="508"/>
    </location>
</feature>
<feature type="transmembrane region" description="Helical" evidence="2">
    <location>
        <begin position="252"/>
        <end position="273"/>
    </location>
</feature>
<keyword evidence="2" id="KW-0472">Membrane</keyword>
<accession>A0ABD0KZE9</accession>
<dbReference type="EMBL" id="JACVVK020000101">
    <property type="protein sequence ID" value="KAK7492623.1"/>
    <property type="molecule type" value="Genomic_DNA"/>
</dbReference>
<evidence type="ECO:0000256" key="2">
    <source>
        <dbReference type="SAM" id="Phobius"/>
    </source>
</evidence>
<keyword evidence="2" id="KW-0812">Transmembrane</keyword>
<feature type="region of interest" description="Disordered" evidence="1">
    <location>
        <begin position="492"/>
        <end position="539"/>
    </location>
</feature>
<feature type="transmembrane region" description="Helical" evidence="2">
    <location>
        <begin position="373"/>
        <end position="396"/>
    </location>
</feature>
<dbReference type="SUPFAM" id="SSF103473">
    <property type="entry name" value="MFS general substrate transporter"/>
    <property type="match status" value="1"/>
</dbReference>
<feature type="transmembrane region" description="Helical" evidence="2">
    <location>
        <begin position="67"/>
        <end position="86"/>
    </location>
</feature>
<feature type="transmembrane region" description="Helical" evidence="2">
    <location>
        <begin position="168"/>
        <end position="197"/>
    </location>
</feature>
<dbReference type="InterPro" id="IPR036259">
    <property type="entry name" value="MFS_trans_sf"/>
</dbReference>
<sequence length="539" mass="57891">MDQSSKPEGVWTVQNFGDNLQDVHQTLGVSQDTDLADPRDLGTIEINAPEGEVLQTRPVSDEEKRRVLICAVFISPLVLMSLPFLMNTTVGIDSEGEEDKEQLQLKIYDKAPVTDGKCISLLCKRTEKPIHEHKDNSPPPLAGVLGGKQKKEEEKREGDAVNRSLHRIVAGILIILIGYRYVAMAGAVMGAIGNLIAAASPLSIHTLSFSLGFLQGLGNIFLMTSVTVAIVLQVEAGVDLSLKWRSLHYFQFATYAVFGVAFSSRLTPLNLHMQDDPQETFVGRAMEIRSLSPALLKCPNVYALLGVFFFTGLGDNLAAVHLTAASDYTFLAGVLPAVLFLVFGSLVVTLALTCCRRCCCRCCNLADTALRNVVVLGFVMGSLCLTAHAFSLGYYAHVFALLFGVSAGSRVPLMKHVIPSAADTAVAKKNLGLLVGAAEFARGLGVIIGAEVSESITEDGTVTSAKGVFYYIGVTLIISSVCALVLHYKTKKESPEAEGSTTRTQQPTDAERPAESRPSADAGQVTRGSNQGREQAEQP</sequence>
<protein>
    <submittedName>
        <fullName evidence="3">Uncharacterized protein</fullName>
    </submittedName>
</protein>
<feature type="transmembrane region" description="Helical" evidence="2">
    <location>
        <begin position="209"/>
        <end position="232"/>
    </location>
</feature>
<keyword evidence="2" id="KW-1133">Transmembrane helix</keyword>
<keyword evidence="4" id="KW-1185">Reference proteome</keyword>
<organism evidence="3 4">
    <name type="scientific">Batillaria attramentaria</name>
    <dbReference type="NCBI Taxonomy" id="370345"/>
    <lineage>
        <taxon>Eukaryota</taxon>
        <taxon>Metazoa</taxon>
        <taxon>Spiralia</taxon>
        <taxon>Lophotrochozoa</taxon>
        <taxon>Mollusca</taxon>
        <taxon>Gastropoda</taxon>
        <taxon>Caenogastropoda</taxon>
        <taxon>Sorbeoconcha</taxon>
        <taxon>Cerithioidea</taxon>
        <taxon>Batillariidae</taxon>
        <taxon>Batillaria</taxon>
    </lineage>
</organism>